<dbReference type="EMBL" id="PJNW01000002">
    <property type="protein sequence ID" value="PKR90272.1"/>
    <property type="molecule type" value="Genomic_DNA"/>
</dbReference>
<accession>A0A2N3M065</accession>
<dbReference type="AlphaFoldDB" id="A0A2N3M065"/>
<evidence type="ECO:0000313" key="2">
    <source>
        <dbReference type="EMBL" id="PKR90272.1"/>
    </source>
</evidence>
<keyword evidence="1" id="KW-0812">Transmembrane</keyword>
<dbReference type="Proteomes" id="UP000233491">
    <property type="component" value="Unassembled WGS sequence"/>
</dbReference>
<keyword evidence="1" id="KW-1133">Transmembrane helix</keyword>
<evidence type="ECO:0000256" key="1">
    <source>
        <dbReference type="SAM" id="Phobius"/>
    </source>
</evidence>
<sequence>MTERAEFGDVFGWPITAVRIRVSIREAVVTHYAAYQDESLLRPARRPARRRTSATAWFLRAILTSFLLAGGVMLVNILIGLSDNFDSRDGRSTDPAPVALFIGQQRLVIPANMFRFPDQRNVGPHDRIDLAVHFPEMAGYTRAFRKDFLDLGANAPIVYLTIRTRDTPTDSVGRLINVYQHFFAEGTIPAPSGLVGHSMSEESGLSGEEVFFEAGSTNPFTTHCTAPDDSEYPASCLTETHAGNDLSVQIRFRKGLLADWAGIKSGVRVLLLSFGVTA</sequence>
<proteinExistence type="predicted"/>
<keyword evidence="3" id="KW-1185">Reference proteome</keyword>
<evidence type="ECO:0000313" key="3">
    <source>
        <dbReference type="Proteomes" id="UP000233491"/>
    </source>
</evidence>
<comment type="caution">
    <text evidence="2">The sequence shown here is derived from an EMBL/GenBank/DDBJ whole genome shotgun (WGS) entry which is preliminary data.</text>
</comment>
<keyword evidence="1" id="KW-0472">Membrane</keyword>
<gene>
    <name evidence="2" type="ORF">CXZ10_02475</name>
</gene>
<name>A0A2N3M065_9HYPH</name>
<reference evidence="2 3" key="1">
    <citation type="submission" date="2017-12" db="EMBL/GenBank/DDBJ databases">
        <title>Anaerobic carbon monoxide metabolism by Pleomorphomonas carboxyditropha sp. nov., a new mesophilic hydrogenogenic carboxidotroph.</title>
        <authorList>
            <person name="Esquivel-Elizondo S."/>
            <person name="Krajmalnik-Brown R."/>
        </authorList>
    </citation>
    <scope>NUCLEOTIDE SEQUENCE [LARGE SCALE GENOMIC DNA]</scope>
    <source>
        <strain evidence="2 3">R5-392</strain>
    </source>
</reference>
<feature type="transmembrane region" description="Helical" evidence="1">
    <location>
        <begin position="57"/>
        <end position="81"/>
    </location>
</feature>
<organism evidence="2 3">
    <name type="scientific">Pleomorphomonas diazotrophica</name>
    <dbReference type="NCBI Taxonomy" id="1166257"/>
    <lineage>
        <taxon>Bacteria</taxon>
        <taxon>Pseudomonadati</taxon>
        <taxon>Pseudomonadota</taxon>
        <taxon>Alphaproteobacteria</taxon>
        <taxon>Hyphomicrobiales</taxon>
        <taxon>Pleomorphomonadaceae</taxon>
        <taxon>Pleomorphomonas</taxon>
    </lineage>
</organism>
<protein>
    <submittedName>
        <fullName evidence="2">Uncharacterized protein</fullName>
    </submittedName>
</protein>